<evidence type="ECO:0000313" key="2">
    <source>
        <dbReference type="EMBL" id="GLR91211.1"/>
    </source>
</evidence>
<dbReference type="Proteomes" id="UP001156905">
    <property type="component" value="Unassembled WGS sequence"/>
</dbReference>
<keyword evidence="3" id="KW-1185">Reference proteome</keyword>
<reference evidence="3" key="1">
    <citation type="journal article" date="2019" name="Int. J. Syst. Evol. Microbiol.">
        <title>The Global Catalogue of Microorganisms (GCM) 10K type strain sequencing project: providing services to taxonomists for standard genome sequencing and annotation.</title>
        <authorList>
            <consortium name="The Broad Institute Genomics Platform"/>
            <consortium name="The Broad Institute Genome Sequencing Center for Infectious Disease"/>
            <person name="Wu L."/>
            <person name="Ma J."/>
        </authorList>
    </citation>
    <scope>NUCLEOTIDE SEQUENCE [LARGE SCALE GENOMIC DNA]</scope>
    <source>
        <strain evidence="3">NBRC 102520</strain>
    </source>
</reference>
<feature type="signal peptide" evidence="1">
    <location>
        <begin position="1"/>
        <end position="20"/>
    </location>
</feature>
<comment type="caution">
    <text evidence="2">The sequence shown here is derived from an EMBL/GenBank/DDBJ whole genome shotgun (WGS) entry which is preliminary data.</text>
</comment>
<gene>
    <name evidence="2" type="ORF">GCM10007857_79270</name>
</gene>
<accession>A0ABQ6BBJ8</accession>
<evidence type="ECO:0000256" key="1">
    <source>
        <dbReference type="SAM" id="SignalP"/>
    </source>
</evidence>
<evidence type="ECO:0000313" key="3">
    <source>
        <dbReference type="Proteomes" id="UP001156905"/>
    </source>
</evidence>
<protein>
    <submittedName>
        <fullName evidence="2">Uncharacterized protein</fullName>
    </submittedName>
</protein>
<feature type="chain" id="PRO_5045709993" evidence="1">
    <location>
        <begin position="21"/>
        <end position="270"/>
    </location>
</feature>
<name>A0ABQ6BBJ8_9BRAD</name>
<dbReference type="RefSeq" id="WP_284274441.1">
    <property type="nucleotide sequence ID" value="NZ_BSOW01000043.1"/>
</dbReference>
<keyword evidence="1" id="KW-0732">Signal</keyword>
<dbReference type="EMBL" id="BSOW01000043">
    <property type="protein sequence ID" value="GLR91211.1"/>
    <property type="molecule type" value="Genomic_DNA"/>
</dbReference>
<organism evidence="2 3">
    <name type="scientific">Bradyrhizobium iriomotense</name>
    <dbReference type="NCBI Taxonomy" id="441950"/>
    <lineage>
        <taxon>Bacteria</taxon>
        <taxon>Pseudomonadati</taxon>
        <taxon>Pseudomonadota</taxon>
        <taxon>Alphaproteobacteria</taxon>
        <taxon>Hyphomicrobiales</taxon>
        <taxon>Nitrobacteraceae</taxon>
        <taxon>Bradyrhizobium</taxon>
    </lineage>
</organism>
<sequence length="270" mass="29482">MIKASAAFAAILLLAVPASAQSWSKPDAIRQAAKATANGNTGAAARRVESGPCQIGVIPIAGNLFMVETFGAFTFLDKYVRTSVDSWALDDLVVSRVRAAAAGSSVRRIPFTREELTAGRRSPRSIFHGDDARIKEFAQHVSERIPCERYVVVHRHGGTQREFGIGISKYAFDGPVHLFAMMYIRVYDGPTFKLIGEAPALMTEDTYMERLLHNPLGGPSRKLDRAMFPDKPADAAANPVLRDGVRAMLTASLDKTLPTLLRKSSRDSSY</sequence>
<proteinExistence type="predicted"/>